<sequence length="210" mass="24847">MENKIQDKDCLQKFKQYKAENKDFLENKVVRSFLEKKENLVLLMNVLCNPSKENEDELDRAFKYFYFNIRFTSYISSALYFNAINFDKKYKKIRDRFPLTMDNLVGDENGETFKEMIKDDNSEIKIDVFLKSENIIDYLEDSLLSESVKRLTDRQKEILYLAYVKQLTDTEIGIVLHKSQQAVSKTHKKALKTINNSLKKMKGEKENGNY</sequence>
<evidence type="ECO:0000313" key="2">
    <source>
        <dbReference type="Proteomes" id="UP001277972"/>
    </source>
</evidence>
<accession>A0ACC6M6Y3</accession>
<evidence type="ECO:0000313" key="1">
    <source>
        <dbReference type="EMBL" id="MDX8046527.1"/>
    </source>
</evidence>
<organism evidence="1 2">
    <name type="scientific">Gracilibacillus pellucidus</name>
    <dbReference type="NCBI Taxonomy" id="3095368"/>
    <lineage>
        <taxon>Bacteria</taxon>
        <taxon>Bacillati</taxon>
        <taxon>Bacillota</taxon>
        <taxon>Bacilli</taxon>
        <taxon>Bacillales</taxon>
        <taxon>Bacillaceae</taxon>
        <taxon>Gracilibacillus</taxon>
    </lineage>
</organism>
<keyword evidence="2" id="KW-1185">Reference proteome</keyword>
<dbReference type="EMBL" id="JAWZSR010000005">
    <property type="protein sequence ID" value="MDX8046527.1"/>
    <property type="molecule type" value="Genomic_DNA"/>
</dbReference>
<dbReference type="Proteomes" id="UP001277972">
    <property type="component" value="Unassembled WGS sequence"/>
</dbReference>
<comment type="caution">
    <text evidence="1">The sequence shown here is derived from an EMBL/GenBank/DDBJ whole genome shotgun (WGS) entry which is preliminary data.</text>
</comment>
<reference evidence="1" key="1">
    <citation type="submission" date="2023-11" db="EMBL/GenBank/DDBJ databases">
        <title>Gracilibacillus pellucida a moderately halophilic bacterium isolated from saline soil in Xinjiang province.</title>
        <authorList>
            <person name="Zhang Z."/>
            <person name="Tan F."/>
            <person name="Wang Y."/>
            <person name="Xia M."/>
        </authorList>
    </citation>
    <scope>NUCLEOTIDE SEQUENCE</scope>
    <source>
        <strain evidence="1">S3-1-1</strain>
    </source>
</reference>
<proteinExistence type="predicted"/>
<gene>
    <name evidence="1" type="ORF">SH601_11085</name>
</gene>
<protein>
    <submittedName>
        <fullName evidence="1">Sigma-70 family RNA polymerase sigma factor</fullName>
    </submittedName>
</protein>
<name>A0ACC6M6Y3_9BACI</name>